<dbReference type="InterPro" id="IPR001509">
    <property type="entry name" value="Epimerase_deHydtase"/>
</dbReference>
<dbReference type="SUPFAM" id="SSF51735">
    <property type="entry name" value="NAD(P)-binding Rossmann-fold domains"/>
    <property type="match status" value="1"/>
</dbReference>
<comment type="caution">
    <text evidence="2">The sequence shown here is derived from an EMBL/GenBank/DDBJ whole genome shotgun (WGS) entry which is preliminary data.</text>
</comment>
<reference evidence="2 3" key="1">
    <citation type="submission" date="2017-07" db="EMBL/GenBank/DDBJ databases">
        <title>Recovery of genomes from metagenomes via a dereplication, aggregation, and scoring strategy.</title>
        <authorList>
            <person name="Sieber C.M."/>
            <person name="Probst A.J."/>
            <person name="Sharrar A."/>
            <person name="Thomas B.C."/>
            <person name="Hess M."/>
            <person name="Tringe S.G."/>
            <person name="Banfield J.F."/>
        </authorList>
    </citation>
    <scope>NUCLEOTIDE SEQUENCE [LARGE SCALE GENOMIC DNA]</scope>
    <source>
        <strain evidence="2">JGI_Cruoil_03_51_56</strain>
    </source>
</reference>
<dbReference type="EMBL" id="NOZP01000004">
    <property type="protein sequence ID" value="OYD17415.1"/>
    <property type="molecule type" value="Genomic_DNA"/>
</dbReference>
<accession>A0A235C0T2</accession>
<dbReference type="InterPro" id="IPR050177">
    <property type="entry name" value="Lipid_A_modif_metabolic_enz"/>
</dbReference>
<name>A0A235C0T2_UNCW3</name>
<organism evidence="2 3">
    <name type="scientific">candidate division WOR-3 bacterium JGI_Cruoil_03_51_56</name>
    <dbReference type="NCBI Taxonomy" id="1973747"/>
    <lineage>
        <taxon>Bacteria</taxon>
        <taxon>Bacteria division WOR-3</taxon>
    </lineage>
</organism>
<proteinExistence type="predicted"/>
<dbReference type="AlphaFoldDB" id="A0A235C0T2"/>
<gene>
    <name evidence="2" type="ORF">CH330_00150</name>
</gene>
<dbReference type="InterPro" id="IPR036291">
    <property type="entry name" value="NAD(P)-bd_dom_sf"/>
</dbReference>
<dbReference type="PANTHER" id="PTHR43245">
    <property type="entry name" value="BIFUNCTIONAL POLYMYXIN RESISTANCE PROTEIN ARNA"/>
    <property type="match status" value="1"/>
</dbReference>
<sequence>MRALVTGANGFIGSHLCELLKEKGEYVRGMVRRTSDLTWINGLDIELAYGDLRDRDSLERAVVGMDWVFHTAATVRPRDPADYERVNYEGTKVFANMCADAGVGRFVFFSSAAAAGPALGADRPKTETDKVCPVSQYGKGKLKAEQAILEIKDRLHSVILRLSAVYGPRDRDNLILLRNLKHGIRTVFGGTFSVVYVKDAVRAALLAAERDVVSGSVFFVADGCFYTYDDIARVAEELLDRRTVRVRIPNWVLKTAGCVSERFSRGSIFNRDKAKELSQGCWVCSSNKAKKELGFEPEYRLERGLEETVRWYQERKWL</sequence>
<protein>
    <recommendedName>
        <fullName evidence="1">NAD-dependent epimerase/dehydratase domain-containing protein</fullName>
    </recommendedName>
</protein>
<dbReference type="Pfam" id="PF01370">
    <property type="entry name" value="Epimerase"/>
    <property type="match status" value="1"/>
</dbReference>
<evidence type="ECO:0000313" key="3">
    <source>
        <dbReference type="Proteomes" id="UP000215559"/>
    </source>
</evidence>
<dbReference type="Proteomes" id="UP000215559">
    <property type="component" value="Unassembled WGS sequence"/>
</dbReference>
<dbReference type="Gene3D" id="3.40.50.720">
    <property type="entry name" value="NAD(P)-binding Rossmann-like Domain"/>
    <property type="match status" value="1"/>
</dbReference>
<evidence type="ECO:0000259" key="1">
    <source>
        <dbReference type="Pfam" id="PF01370"/>
    </source>
</evidence>
<feature type="domain" description="NAD-dependent epimerase/dehydratase" evidence="1">
    <location>
        <begin position="3"/>
        <end position="216"/>
    </location>
</feature>
<evidence type="ECO:0000313" key="2">
    <source>
        <dbReference type="EMBL" id="OYD17415.1"/>
    </source>
</evidence>